<keyword evidence="1" id="KW-0489">Methyltransferase</keyword>
<dbReference type="GO" id="GO:0032259">
    <property type="term" value="P:methylation"/>
    <property type="evidence" value="ECO:0007669"/>
    <property type="project" value="UniProtKB-KW"/>
</dbReference>
<dbReference type="AlphaFoldDB" id="A0ABD3NNK0"/>
<dbReference type="PANTHER" id="PTHR13370:SF3">
    <property type="entry name" value="TRNA (GUANINE(10)-N2)-METHYLTRANSFERASE HOMOLOG"/>
    <property type="match status" value="1"/>
</dbReference>
<dbReference type="CDD" id="cd02440">
    <property type="entry name" value="AdoMet_MTases"/>
    <property type="match status" value="1"/>
</dbReference>
<name>A0ABD3NNK0_9STRA</name>
<gene>
    <name evidence="4" type="ORF">ACHAWO_004762</name>
</gene>
<dbReference type="PROSITE" id="PS00092">
    <property type="entry name" value="N6_MTASE"/>
    <property type="match status" value="1"/>
</dbReference>
<accession>A0ABD3NNK0</accession>
<protein>
    <recommendedName>
        <fullName evidence="3">Ribosomal RNA large subunit methyltransferase K/L-like methyltransferase domain-containing protein</fullName>
    </recommendedName>
</protein>
<dbReference type="GO" id="GO:0008168">
    <property type="term" value="F:methyltransferase activity"/>
    <property type="evidence" value="ECO:0007669"/>
    <property type="project" value="UniProtKB-KW"/>
</dbReference>
<feature type="domain" description="Ribosomal RNA large subunit methyltransferase K/L-like methyltransferase" evidence="3">
    <location>
        <begin position="311"/>
        <end position="435"/>
    </location>
</feature>
<proteinExistence type="predicted"/>
<organism evidence="4 5">
    <name type="scientific">Cyclotella atomus</name>
    <dbReference type="NCBI Taxonomy" id="382360"/>
    <lineage>
        <taxon>Eukaryota</taxon>
        <taxon>Sar</taxon>
        <taxon>Stramenopiles</taxon>
        <taxon>Ochrophyta</taxon>
        <taxon>Bacillariophyta</taxon>
        <taxon>Coscinodiscophyceae</taxon>
        <taxon>Thalassiosirophycidae</taxon>
        <taxon>Stephanodiscales</taxon>
        <taxon>Stephanodiscaceae</taxon>
        <taxon>Cyclotella</taxon>
    </lineage>
</organism>
<evidence type="ECO:0000313" key="4">
    <source>
        <dbReference type="EMBL" id="KAL3777407.1"/>
    </source>
</evidence>
<dbReference type="GO" id="GO:0043527">
    <property type="term" value="C:tRNA methyltransferase complex"/>
    <property type="evidence" value="ECO:0007669"/>
    <property type="project" value="UniProtKB-ARBA"/>
</dbReference>
<dbReference type="Proteomes" id="UP001530400">
    <property type="component" value="Unassembled WGS sequence"/>
</dbReference>
<evidence type="ECO:0000256" key="1">
    <source>
        <dbReference type="ARBA" id="ARBA00022603"/>
    </source>
</evidence>
<keyword evidence="2" id="KW-0808">Transferase</keyword>
<dbReference type="InterPro" id="IPR000241">
    <property type="entry name" value="RlmKL-like_Mtase"/>
</dbReference>
<reference evidence="4 5" key="1">
    <citation type="submission" date="2024-10" db="EMBL/GenBank/DDBJ databases">
        <title>Updated reference genomes for cyclostephanoid diatoms.</title>
        <authorList>
            <person name="Roberts W.R."/>
            <person name="Alverson A.J."/>
        </authorList>
    </citation>
    <scope>NUCLEOTIDE SEQUENCE [LARGE SCALE GENOMIC DNA]</scope>
    <source>
        <strain evidence="4 5">AJA010-31</strain>
    </source>
</reference>
<dbReference type="InterPro" id="IPR029063">
    <property type="entry name" value="SAM-dependent_MTases_sf"/>
</dbReference>
<evidence type="ECO:0000259" key="3">
    <source>
        <dbReference type="Pfam" id="PF01170"/>
    </source>
</evidence>
<dbReference type="EMBL" id="JALLPJ020001046">
    <property type="protein sequence ID" value="KAL3777407.1"/>
    <property type="molecule type" value="Genomic_DNA"/>
</dbReference>
<dbReference type="PANTHER" id="PTHR13370">
    <property type="entry name" value="RNA METHYLASE-RELATED"/>
    <property type="match status" value="1"/>
</dbReference>
<dbReference type="InterPro" id="IPR002052">
    <property type="entry name" value="DNA_methylase_N6_adenine_CS"/>
</dbReference>
<keyword evidence="5" id="KW-1185">Reference proteome</keyword>
<dbReference type="Pfam" id="PF01170">
    <property type="entry name" value="UPF0020"/>
    <property type="match status" value="1"/>
</dbReference>
<comment type="caution">
    <text evidence="4">The sequence shown here is derived from an EMBL/GenBank/DDBJ whole genome shotgun (WGS) entry which is preliminary data.</text>
</comment>
<dbReference type="Gene3D" id="3.40.50.150">
    <property type="entry name" value="Vaccinia Virus protein VP39"/>
    <property type="match status" value="1"/>
</dbReference>
<evidence type="ECO:0000256" key="2">
    <source>
        <dbReference type="ARBA" id="ARBA00022679"/>
    </source>
</evidence>
<sequence>MIASKAAAKSIQIQTGALFSLVQFGYFNFNLHRQRGIVPLATKTTSCAATSSLLISRSTSSFAYAKYLIYWRGEHKEGYSESFRQWEFLGALSATIATIHRVDATETYHILERRVSFVNAFAFDPTKRSGLDLRQAVLQAGIYNTALQYMSLHDSIELRSILTPEVMAIATKRCALIHTLYQVLSVGMSYSELIDQSLKSRAFGDTIRSNQTNNRSWALYRHEYSFVNDYNSPRFGKNKTRSESKERAAILALAPLVKDFGGNVNLKNPDCPIYLLEGLRDDISVDNEELYKILCIKLSSGAKHSIMAPSSRICKTTTPLCSIAAHIVCNIAMIRDDEAVLDPFAGSAATLLAASLIAPEAQTVGIEVVSDALLSRENIRRDFSTRGLKPPLAVIEGDVMDATVRNEARKLIGDKAFDVIVTDPPWGRREAASKMLAVDSALSSLIDVIKYNRLAGNPILKKGGRLVIFQPCHKGQRIEELLPSDAQLQSAGLQLQDMKEQRLNDGLSRWVLSFLSV</sequence>
<dbReference type="SUPFAM" id="SSF53335">
    <property type="entry name" value="S-adenosyl-L-methionine-dependent methyltransferases"/>
    <property type="match status" value="1"/>
</dbReference>
<evidence type="ECO:0000313" key="5">
    <source>
        <dbReference type="Proteomes" id="UP001530400"/>
    </source>
</evidence>